<feature type="non-terminal residue" evidence="1">
    <location>
        <position position="1"/>
    </location>
</feature>
<sequence length="155" mass="18236">TDNPYIVQPRVTHDVKFMTRDEVKSRIYGIPVNLSGKIYIKFSKNIHVIPFEDAPQKNITLYHILDPHDAKPWAMKWIIIDATQTAYCIDEYPNRDFNEMISDDKTYDEYADIIRLKEDALFDIYGKEVFNRIIDPNYGNRTIRKAERDDGTSKT</sequence>
<protein>
    <submittedName>
        <fullName evidence="1">Uncharacterized protein</fullName>
    </submittedName>
</protein>
<feature type="non-terminal residue" evidence="1">
    <location>
        <position position="155"/>
    </location>
</feature>
<name>X0U6X8_9ZZZZ</name>
<reference evidence="1" key="1">
    <citation type="journal article" date="2014" name="Front. Microbiol.">
        <title>High frequency of phylogenetically diverse reductive dehalogenase-homologous genes in deep subseafloor sedimentary metagenomes.</title>
        <authorList>
            <person name="Kawai M."/>
            <person name="Futagami T."/>
            <person name="Toyoda A."/>
            <person name="Takaki Y."/>
            <person name="Nishi S."/>
            <person name="Hori S."/>
            <person name="Arai W."/>
            <person name="Tsubouchi T."/>
            <person name="Morono Y."/>
            <person name="Uchiyama I."/>
            <person name="Ito T."/>
            <person name="Fujiyama A."/>
            <person name="Inagaki F."/>
            <person name="Takami H."/>
        </authorList>
    </citation>
    <scope>NUCLEOTIDE SEQUENCE</scope>
    <source>
        <strain evidence="1">Expedition CK06-06</strain>
    </source>
</reference>
<accession>X0U6X8</accession>
<proteinExistence type="predicted"/>
<dbReference type="AlphaFoldDB" id="X0U6X8"/>
<comment type="caution">
    <text evidence="1">The sequence shown here is derived from an EMBL/GenBank/DDBJ whole genome shotgun (WGS) entry which is preliminary data.</text>
</comment>
<dbReference type="EMBL" id="BARS01013369">
    <property type="protein sequence ID" value="GAF96117.1"/>
    <property type="molecule type" value="Genomic_DNA"/>
</dbReference>
<gene>
    <name evidence="1" type="ORF">S01H1_23259</name>
</gene>
<organism evidence="1">
    <name type="scientific">marine sediment metagenome</name>
    <dbReference type="NCBI Taxonomy" id="412755"/>
    <lineage>
        <taxon>unclassified sequences</taxon>
        <taxon>metagenomes</taxon>
        <taxon>ecological metagenomes</taxon>
    </lineage>
</organism>
<evidence type="ECO:0000313" key="1">
    <source>
        <dbReference type="EMBL" id="GAF96117.1"/>
    </source>
</evidence>